<reference evidence="4" key="1">
    <citation type="journal article" date="2023" name="Commun. Biol.">
        <title>Genome analysis of Parmales, the sister group of diatoms, reveals the evolutionary specialization of diatoms from phago-mixotrophs to photoautotrophs.</title>
        <authorList>
            <person name="Ban H."/>
            <person name="Sato S."/>
            <person name="Yoshikawa S."/>
            <person name="Yamada K."/>
            <person name="Nakamura Y."/>
            <person name="Ichinomiya M."/>
            <person name="Sato N."/>
            <person name="Blanc-Mathieu R."/>
            <person name="Endo H."/>
            <person name="Kuwata A."/>
            <person name="Ogata H."/>
        </authorList>
    </citation>
    <scope>NUCLEOTIDE SEQUENCE [LARGE SCALE GENOMIC DNA]</scope>
    <source>
        <strain evidence="4">NIES 3699</strain>
    </source>
</reference>
<sequence>MASSEPYSDFSIEEEFSLPLPFEWGRTTGPSGNAIYIDKEGRVHHEHPIIKRARLSAARQPLPSGWIVHEAIMSDGTTEDYYTNAVHGISMWDHPLMREEIKLSVLEEEERQAEANAAGDDGDVPPPPPPPPKSPLFNKTLKRDSNRDSNRFTQEPAMRMTPQKPRPSMSNYFSVPEEQMPSSPRKGHESHQTLSATTPVPMSKKRVQTPYAHRAANPHDFHTTPVKEESSAHPEQPKFNLHEQRLAKDVMNVMLMNCHRLTEVRKRTKDLCYFRSPSSHAPACYDVPENDIFAKLICLLQRTPTVLAATLAKLYADGRWGDSARLCFIFVNVLLGAHNIDERLITSFLTSVMDTAQEEQHPLSIFTGAMTWDSSMTPLCASSSGTIVTQTLLCHGLRSDIVSYLSSILLKKINPKKSTTPATAAWDRKRTLKQKERGTILTIVQSMIDGLCSREALIKVPMSVVTVAAELEKRLGSVASAAYILNLFILPSLPLLLLSPGAQHTLPMTYTEFSHIPTSCISWWNSFTEAVSPRQAQFVSAMTPDEFEASFECPSWAGIMWCFWRVMQAAMDGGKTGHGEDIDIAAAKNARKVEGYKMHLISLASQNATPVLDPLAFTARMANMSPLPVEAMSHCVTSSEDLAFVCPALHDFLSNSADELGDAVDPHLFDVAKEASERCHVLMSNAVYICQLPVTEANKHGKDDLSSFSKAPVAPPPPPLPTRSHGLLSAREDKSSLIDRSEKREVELKRGMERCLEIKEELERMKRMEVFTPVMFEKKVNVVQSSQNGGFNLSNNRPHPVTAQKPESVIADVDGRVMRLRNLQEYDDSLTHYEQKMKFMGELRRYDPIPQNRYVKVRGQANITRSHVNDRENFLKPRLDPNKLRELEQSVKMSEKKDAKDHFFLMGRDENNEPSKLVEFDSKMMTMRSGGFSPHKQKHGFKPKPWTPAKEDAEEPGFGDMDSAAATLTASATNKAETATATATAKTTTTKSKKSKKKKKKKKGAAAEEETQDTELEERRRKIEESAKKVLAANRPGADIVEGEQFDNQIAALLSVLEMGKQSDEV</sequence>
<dbReference type="InterPro" id="IPR001202">
    <property type="entry name" value="WW_dom"/>
</dbReference>
<feature type="compositionally biased region" description="Acidic residues" evidence="1">
    <location>
        <begin position="1007"/>
        <end position="1016"/>
    </location>
</feature>
<comment type="caution">
    <text evidence="3">The sequence shown here is derived from an EMBL/GenBank/DDBJ whole genome shotgun (WGS) entry which is preliminary data.</text>
</comment>
<dbReference type="EMBL" id="BRXX01000015">
    <property type="protein sequence ID" value="GMH82429.1"/>
    <property type="molecule type" value="Genomic_DNA"/>
</dbReference>
<dbReference type="PROSITE" id="PS50020">
    <property type="entry name" value="WW_DOMAIN_2"/>
    <property type="match status" value="1"/>
</dbReference>
<dbReference type="AlphaFoldDB" id="A0A9W7EIQ7"/>
<feature type="domain" description="WW" evidence="2">
    <location>
        <begin position="60"/>
        <end position="97"/>
    </location>
</feature>
<feature type="region of interest" description="Disordered" evidence="1">
    <location>
        <begin position="701"/>
        <end position="727"/>
    </location>
</feature>
<feature type="compositionally biased region" description="Basic residues" evidence="1">
    <location>
        <begin position="991"/>
        <end position="1004"/>
    </location>
</feature>
<keyword evidence="4" id="KW-1185">Reference proteome</keyword>
<feature type="compositionally biased region" description="Low complexity" evidence="1">
    <location>
        <begin position="963"/>
        <end position="990"/>
    </location>
</feature>
<evidence type="ECO:0000256" key="1">
    <source>
        <dbReference type="SAM" id="MobiDB-lite"/>
    </source>
</evidence>
<feature type="region of interest" description="Disordered" evidence="1">
    <location>
        <begin position="216"/>
        <end position="236"/>
    </location>
</feature>
<evidence type="ECO:0000259" key="2">
    <source>
        <dbReference type="PROSITE" id="PS50020"/>
    </source>
</evidence>
<evidence type="ECO:0000313" key="3">
    <source>
        <dbReference type="EMBL" id="GMH82429.1"/>
    </source>
</evidence>
<proteinExistence type="predicted"/>
<evidence type="ECO:0000313" key="4">
    <source>
        <dbReference type="Proteomes" id="UP001165160"/>
    </source>
</evidence>
<feature type="compositionally biased region" description="Basic and acidic residues" evidence="1">
    <location>
        <begin position="217"/>
        <end position="236"/>
    </location>
</feature>
<feature type="region of interest" description="Disordered" evidence="1">
    <location>
        <begin position="109"/>
        <end position="204"/>
    </location>
</feature>
<feature type="region of interest" description="Disordered" evidence="1">
    <location>
        <begin position="928"/>
        <end position="1020"/>
    </location>
</feature>
<protein>
    <recommendedName>
        <fullName evidence="2">WW domain-containing protein</fullName>
    </recommendedName>
</protein>
<name>A0A9W7EIQ7_9STRA</name>
<feature type="compositionally biased region" description="Pro residues" evidence="1">
    <location>
        <begin position="124"/>
        <end position="134"/>
    </location>
</feature>
<organism evidence="3 4">
    <name type="scientific">Triparma verrucosa</name>
    <dbReference type="NCBI Taxonomy" id="1606542"/>
    <lineage>
        <taxon>Eukaryota</taxon>
        <taxon>Sar</taxon>
        <taxon>Stramenopiles</taxon>
        <taxon>Ochrophyta</taxon>
        <taxon>Bolidophyceae</taxon>
        <taxon>Parmales</taxon>
        <taxon>Triparmaceae</taxon>
        <taxon>Triparma</taxon>
    </lineage>
</organism>
<accession>A0A9W7EIQ7</accession>
<dbReference type="Proteomes" id="UP001165160">
    <property type="component" value="Unassembled WGS sequence"/>
</dbReference>
<feature type="compositionally biased region" description="Basic and acidic residues" evidence="1">
    <location>
        <begin position="141"/>
        <end position="150"/>
    </location>
</feature>
<gene>
    <name evidence="3" type="ORF">TrVE_jg590</name>
</gene>